<organism evidence="2 3">
    <name type="scientific">Candidatus Pullilachnospira stercoravium</name>
    <dbReference type="NCBI Taxonomy" id="2840913"/>
    <lineage>
        <taxon>Bacteria</taxon>
        <taxon>Bacillati</taxon>
        <taxon>Bacillota</taxon>
        <taxon>Clostridia</taxon>
        <taxon>Lachnospirales</taxon>
        <taxon>Lachnospiraceae</taxon>
        <taxon>Lachnospiraceae incertae sedis</taxon>
        <taxon>Candidatus Pullilachnospira</taxon>
    </lineage>
</organism>
<evidence type="ECO:0000256" key="1">
    <source>
        <dbReference type="SAM" id="Phobius"/>
    </source>
</evidence>
<proteinExistence type="predicted"/>
<reference evidence="2" key="2">
    <citation type="journal article" date="2021" name="PeerJ">
        <title>Extensive microbial diversity within the chicken gut microbiome revealed by metagenomics and culture.</title>
        <authorList>
            <person name="Gilroy R."/>
            <person name="Ravi A."/>
            <person name="Getino M."/>
            <person name="Pursley I."/>
            <person name="Horton D.L."/>
            <person name="Alikhan N.F."/>
            <person name="Baker D."/>
            <person name="Gharbi K."/>
            <person name="Hall N."/>
            <person name="Watson M."/>
            <person name="Adriaenssens E.M."/>
            <person name="Foster-Nyarko E."/>
            <person name="Jarju S."/>
            <person name="Secka A."/>
            <person name="Antonio M."/>
            <person name="Oren A."/>
            <person name="Chaudhuri R.R."/>
            <person name="La Ragione R."/>
            <person name="Hildebrand F."/>
            <person name="Pallen M.J."/>
        </authorList>
    </citation>
    <scope>NUCLEOTIDE SEQUENCE</scope>
    <source>
        <strain evidence="2">ChiBcec2-4451</strain>
    </source>
</reference>
<feature type="transmembrane region" description="Helical" evidence="1">
    <location>
        <begin position="139"/>
        <end position="164"/>
    </location>
</feature>
<gene>
    <name evidence="2" type="ORF">IAA63_02055</name>
</gene>
<sequence length="207" mass="23331">MKKTKLFLNEKHTKTAAKFLNIFCYLAMAVFVMCLVLAFMGRQSFALHTSTGDYERATYAESTQDVPSYGTSTGLTVGSTDHIRVMADEHDRIGLATHIALSLMYAVTVLPAMLGFWFLSRVFSNVSNGEFFIEQNARLILYYGLIRIFSAFLVPPIKMLICIFNTRISLSVNNNLPDYIFQGIAFLVAAYIIHYGINLQDEVDHTI</sequence>
<dbReference type="EMBL" id="DVON01000039">
    <property type="protein sequence ID" value="HIV11911.1"/>
    <property type="molecule type" value="Genomic_DNA"/>
</dbReference>
<keyword evidence="1" id="KW-1133">Transmembrane helix</keyword>
<protein>
    <submittedName>
        <fullName evidence="2">DUF2975 domain-containing protein</fullName>
    </submittedName>
</protein>
<dbReference type="AlphaFoldDB" id="A0A9D1NS94"/>
<keyword evidence="1" id="KW-0472">Membrane</keyword>
<evidence type="ECO:0000313" key="3">
    <source>
        <dbReference type="Proteomes" id="UP000886723"/>
    </source>
</evidence>
<comment type="caution">
    <text evidence="2">The sequence shown here is derived from an EMBL/GenBank/DDBJ whole genome shotgun (WGS) entry which is preliminary data.</text>
</comment>
<name>A0A9D1NS94_9FIRM</name>
<feature type="transmembrane region" description="Helical" evidence="1">
    <location>
        <begin position="93"/>
        <end position="119"/>
    </location>
</feature>
<feature type="transmembrane region" description="Helical" evidence="1">
    <location>
        <begin position="20"/>
        <end position="40"/>
    </location>
</feature>
<reference evidence="2" key="1">
    <citation type="submission" date="2020-10" db="EMBL/GenBank/DDBJ databases">
        <authorList>
            <person name="Gilroy R."/>
        </authorList>
    </citation>
    <scope>NUCLEOTIDE SEQUENCE</scope>
    <source>
        <strain evidence="2">ChiBcec2-4451</strain>
    </source>
</reference>
<dbReference type="Proteomes" id="UP000886723">
    <property type="component" value="Unassembled WGS sequence"/>
</dbReference>
<evidence type="ECO:0000313" key="2">
    <source>
        <dbReference type="EMBL" id="HIV11911.1"/>
    </source>
</evidence>
<keyword evidence="1" id="KW-0812">Transmembrane</keyword>
<accession>A0A9D1NS94</accession>
<feature type="transmembrane region" description="Helical" evidence="1">
    <location>
        <begin position="176"/>
        <end position="197"/>
    </location>
</feature>